<gene>
    <name evidence="2" type="ORF">ACFSKK_15670</name>
</gene>
<name>A0ABW5BZN2_9BACI</name>
<organism evidence="2 3">
    <name type="scientific">Metabacillus endolithicus</name>
    <dbReference type="NCBI Taxonomy" id="1535204"/>
    <lineage>
        <taxon>Bacteria</taxon>
        <taxon>Bacillati</taxon>
        <taxon>Bacillota</taxon>
        <taxon>Bacilli</taxon>
        <taxon>Bacillales</taxon>
        <taxon>Bacillaceae</taxon>
        <taxon>Metabacillus</taxon>
    </lineage>
</organism>
<protein>
    <recommendedName>
        <fullName evidence="4">Sporulation protein</fullName>
    </recommendedName>
</protein>
<evidence type="ECO:0008006" key="4">
    <source>
        <dbReference type="Google" id="ProtNLM"/>
    </source>
</evidence>
<feature type="chain" id="PRO_5046126331" description="Sporulation protein" evidence="1">
    <location>
        <begin position="22"/>
        <end position="144"/>
    </location>
</feature>
<dbReference type="EMBL" id="JBHUIK010000003">
    <property type="protein sequence ID" value="MFD2215129.1"/>
    <property type="molecule type" value="Genomic_DNA"/>
</dbReference>
<evidence type="ECO:0000313" key="2">
    <source>
        <dbReference type="EMBL" id="MFD2215129.1"/>
    </source>
</evidence>
<keyword evidence="1" id="KW-0732">Signal</keyword>
<reference evidence="3" key="1">
    <citation type="journal article" date="2019" name="Int. J. Syst. Evol. Microbiol.">
        <title>The Global Catalogue of Microorganisms (GCM) 10K type strain sequencing project: providing services to taxonomists for standard genome sequencing and annotation.</title>
        <authorList>
            <consortium name="The Broad Institute Genomics Platform"/>
            <consortium name="The Broad Institute Genome Sequencing Center for Infectious Disease"/>
            <person name="Wu L."/>
            <person name="Ma J."/>
        </authorList>
    </citation>
    <scope>NUCLEOTIDE SEQUENCE [LARGE SCALE GENOMIC DNA]</scope>
    <source>
        <strain evidence="3">CGMCC 1.15474</strain>
    </source>
</reference>
<evidence type="ECO:0000313" key="3">
    <source>
        <dbReference type="Proteomes" id="UP001597318"/>
    </source>
</evidence>
<comment type="caution">
    <text evidence="2">The sequence shown here is derived from an EMBL/GenBank/DDBJ whole genome shotgun (WGS) entry which is preliminary data.</text>
</comment>
<feature type="signal peptide" evidence="1">
    <location>
        <begin position="1"/>
        <end position="21"/>
    </location>
</feature>
<proteinExistence type="predicted"/>
<dbReference type="Proteomes" id="UP001597318">
    <property type="component" value="Unassembled WGS sequence"/>
</dbReference>
<evidence type="ECO:0000256" key="1">
    <source>
        <dbReference type="SAM" id="SignalP"/>
    </source>
</evidence>
<sequence length="144" mass="16678">MKKVLILSILCFCMAGCQFQAGERYEPQQEDVNGLRLMRDGHGTYDNQELDDEQFVPNQNPNFLDLTETRPDKGDDQSKLEEAIMNDDTLSLGRVIMNANHINVKVFTTEDLSKKEMKKKTKEIHENMITALPRYRIDVNLEKK</sequence>
<dbReference type="RefSeq" id="WP_379052436.1">
    <property type="nucleotide sequence ID" value="NZ_JBHUIK010000003.1"/>
</dbReference>
<keyword evidence="3" id="KW-1185">Reference proteome</keyword>
<accession>A0ABW5BZN2</accession>